<evidence type="ECO:0000256" key="1">
    <source>
        <dbReference type="ARBA" id="ARBA00004127"/>
    </source>
</evidence>
<evidence type="ECO:0000313" key="10">
    <source>
        <dbReference type="Proteomes" id="UP000286287"/>
    </source>
</evidence>
<feature type="transmembrane region" description="Helical" evidence="7">
    <location>
        <begin position="268"/>
        <end position="288"/>
    </location>
</feature>
<feature type="transmembrane region" description="Helical" evidence="7">
    <location>
        <begin position="295"/>
        <end position="314"/>
    </location>
</feature>
<feature type="transmembrane region" description="Helical" evidence="7">
    <location>
        <begin position="80"/>
        <end position="101"/>
    </location>
</feature>
<comment type="subcellular location">
    <subcellularLocation>
        <location evidence="1">Endomembrane system</location>
        <topology evidence="1">Multi-pass membrane protein</topology>
    </subcellularLocation>
</comment>
<dbReference type="AlphaFoldDB" id="A0A418VCQ6"/>
<gene>
    <name evidence="9" type="ORF">D3875_19650</name>
</gene>
<organism evidence="9 10">
    <name type="scientific">Deinococcus cavernae</name>
    <dbReference type="NCBI Taxonomy" id="2320857"/>
    <lineage>
        <taxon>Bacteria</taxon>
        <taxon>Thermotogati</taxon>
        <taxon>Deinococcota</taxon>
        <taxon>Deinococci</taxon>
        <taxon>Deinococcales</taxon>
        <taxon>Deinococcaceae</taxon>
        <taxon>Deinococcus</taxon>
    </lineage>
</organism>
<evidence type="ECO:0000256" key="3">
    <source>
        <dbReference type="ARBA" id="ARBA00022448"/>
    </source>
</evidence>
<dbReference type="EMBL" id="QYUJ01000014">
    <property type="protein sequence ID" value="RJF73905.1"/>
    <property type="molecule type" value="Genomic_DNA"/>
</dbReference>
<dbReference type="PANTHER" id="PTHR23514">
    <property type="entry name" value="BYPASS OF STOP CODON PROTEIN 6"/>
    <property type="match status" value="1"/>
</dbReference>
<comment type="similarity">
    <text evidence="2">Belongs to the major facilitator superfamily.</text>
</comment>
<dbReference type="OrthoDB" id="62126at2"/>
<dbReference type="InterPro" id="IPR011701">
    <property type="entry name" value="MFS"/>
</dbReference>
<keyword evidence="10" id="KW-1185">Reference proteome</keyword>
<dbReference type="SUPFAM" id="SSF103473">
    <property type="entry name" value="MFS general substrate transporter"/>
    <property type="match status" value="1"/>
</dbReference>
<evidence type="ECO:0000256" key="5">
    <source>
        <dbReference type="ARBA" id="ARBA00022989"/>
    </source>
</evidence>
<dbReference type="GO" id="GO:0022857">
    <property type="term" value="F:transmembrane transporter activity"/>
    <property type="evidence" value="ECO:0007669"/>
    <property type="project" value="InterPro"/>
</dbReference>
<keyword evidence="3" id="KW-0813">Transport</keyword>
<evidence type="ECO:0000313" key="9">
    <source>
        <dbReference type="EMBL" id="RJF73905.1"/>
    </source>
</evidence>
<feature type="transmembrane region" description="Helical" evidence="7">
    <location>
        <begin position="113"/>
        <end position="132"/>
    </location>
</feature>
<feature type="transmembrane region" description="Helical" evidence="7">
    <location>
        <begin position="326"/>
        <end position="347"/>
    </location>
</feature>
<feature type="transmembrane region" description="Helical" evidence="7">
    <location>
        <begin position="243"/>
        <end position="262"/>
    </location>
</feature>
<evidence type="ECO:0000256" key="6">
    <source>
        <dbReference type="ARBA" id="ARBA00023136"/>
    </source>
</evidence>
<dbReference type="Pfam" id="PF07690">
    <property type="entry name" value="MFS_1"/>
    <property type="match status" value="1"/>
</dbReference>
<proteinExistence type="inferred from homology"/>
<reference evidence="9 10" key="1">
    <citation type="submission" date="2018-09" db="EMBL/GenBank/DDBJ databases">
        <authorList>
            <person name="Zhu H."/>
        </authorList>
    </citation>
    <scope>NUCLEOTIDE SEQUENCE [LARGE SCALE GENOMIC DNA]</scope>
    <source>
        <strain evidence="9 10">K2S05-167</strain>
    </source>
</reference>
<dbReference type="InterPro" id="IPR036259">
    <property type="entry name" value="MFS_trans_sf"/>
</dbReference>
<name>A0A418VCQ6_9DEIO</name>
<dbReference type="GO" id="GO:0012505">
    <property type="term" value="C:endomembrane system"/>
    <property type="evidence" value="ECO:0007669"/>
    <property type="project" value="UniProtKB-SubCell"/>
</dbReference>
<dbReference type="Proteomes" id="UP000286287">
    <property type="component" value="Unassembled WGS sequence"/>
</dbReference>
<feature type="transmembrane region" description="Helical" evidence="7">
    <location>
        <begin position="26"/>
        <end position="49"/>
    </location>
</feature>
<keyword evidence="4 7" id="KW-0812">Transmembrane</keyword>
<feature type="transmembrane region" description="Helical" evidence="7">
    <location>
        <begin position="56"/>
        <end position="74"/>
    </location>
</feature>
<dbReference type="InterPro" id="IPR051788">
    <property type="entry name" value="MFS_Transporter"/>
</dbReference>
<keyword evidence="5 7" id="KW-1133">Transmembrane helix</keyword>
<feature type="domain" description="Major facilitator superfamily (MFS) profile" evidence="8">
    <location>
        <begin position="1"/>
        <end position="352"/>
    </location>
</feature>
<evidence type="ECO:0000256" key="7">
    <source>
        <dbReference type="SAM" id="Phobius"/>
    </source>
</evidence>
<comment type="caution">
    <text evidence="9">The sequence shown here is derived from an EMBL/GenBank/DDBJ whole genome shotgun (WGS) entry which is preliminary data.</text>
</comment>
<dbReference type="PROSITE" id="PS50850">
    <property type="entry name" value="MFS"/>
    <property type="match status" value="1"/>
</dbReference>
<feature type="transmembrane region" description="Helical" evidence="7">
    <location>
        <begin position="214"/>
        <end position="231"/>
    </location>
</feature>
<evidence type="ECO:0000259" key="8">
    <source>
        <dbReference type="PROSITE" id="PS50850"/>
    </source>
</evidence>
<evidence type="ECO:0000256" key="4">
    <source>
        <dbReference type="ARBA" id="ARBA00022692"/>
    </source>
</evidence>
<keyword evidence="6 7" id="KW-0472">Membrane</keyword>
<sequence>MGVLQAVYGPAFPAFERKFGVNAEGVALVASFHFLGSAAAPLLTGVALAHFSTRRVANAGLVVLLIGVVLVALAPGWTLALAGALTGGLGLGIVSAALNTAYASLGTRPSNTVNAVFGLGSLLSPLLVVASAPQGLGVPFLVIAVLALFTLGAVSLWNVPEVPKHRTGQAESGRVPLRIPLMFSLLLGTYVSLEVGFGAWIATHLTGLNWTNPALIVSGYWAGLMIGRLLTGAFGARFQPQHLVLGAVITATLATLVTTLVPTLAAPLYLLAGLAVGPVFPTTLVWLSRAIPVRTVPFLLISGSLGGAVSPSLIGWTNAQYGSGSIPVAFLALAALLLLLVLVTQWLTRPANAGQ</sequence>
<feature type="transmembrane region" description="Helical" evidence="7">
    <location>
        <begin position="179"/>
        <end position="202"/>
    </location>
</feature>
<evidence type="ECO:0000256" key="2">
    <source>
        <dbReference type="ARBA" id="ARBA00008335"/>
    </source>
</evidence>
<feature type="transmembrane region" description="Helical" evidence="7">
    <location>
        <begin position="138"/>
        <end position="159"/>
    </location>
</feature>
<dbReference type="GO" id="GO:0016020">
    <property type="term" value="C:membrane"/>
    <property type="evidence" value="ECO:0007669"/>
    <property type="project" value="TreeGrafter"/>
</dbReference>
<protein>
    <submittedName>
        <fullName evidence="9">MFS transporter</fullName>
    </submittedName>
</protein>
<dbReference type="PANTHER" id="PTHR23514:SF3">
    <property type="entry name" value="BYPASS OF STOP CODON PROTEIN 6"/>
    <property type="match status" value="1"/>
</dbReference>
<accession>A0A418VCQ6</accession>
<dbReference type="InterPro" id="IPR020846">
    <property type="entry name" value="MFS_dom"/>
</dbReference>
<dbReference type="Gene3D" id="1.20.1250.20">
    <property type="entry name" value="MFS general substrate transporter like domains"/>
    <property type="match status" value="2"/>
</dbReference>